<keyword evidence="10" id="KW-1185">Reference proteome</keyword>
<protein>
    <submittedName>
        <fullName evidence="8">Mite allergen Der f 3</fullName>
    </submittedName>
</protein>
<evidence type="ECO:0000256" key="3">
    <source>
        <dbReference type="ARBA" id="ARBA00022825"/>
    </source>
</evidence>
<feature type="chain" id="PRO_5038316154" evidence="6">
    <location>
        <begin position="28"/>
        <end position="251"/>
    </location>
</feature>
<keyword evidence="4" id="KW-1015">Disulfide bond</keyword>
<dbReference type="OrthoDB" id="6432550at2759"/>
<feature type="signal peptide" evidence="6">
    <location>
        <begin position="1"/>
        <end position="27"/>
    </location>
</feature>
<evidence type="ECO:0000256" key="1">
    <source>
        <dbReference type="ARBA" id="ARBA00022670"/>
    </source>
</evidence>
<dbReference type="SUPFAM" id="SSF50494">
    <property type="entry name" value="Trypsin-like serine proteases"/>
    <property type="match status" value="1"/>
</dbReference>
<accession>A0A834RFU3</accession>
<proteinExistence type="predicted"/>
<evidence type="ECO:0000256" key="2">
    <source>
        <dbReference type="ARBA" id="ARBA00022801"/>
    </source>
</evidence>
<evidence type="ECO:0000313" key="10">
    <source>
        <dbReference type="Proteomes" id="UP000070412"/>
    </source>
</evidence>
<evidence type="ECO:0000256" key="6">
    <source>
        <dbReference type="SAM" id="SignalP"/>
    </source>
</evidence>
<evidence type="ECO:0000256" key="4">
    <source>
        <dbReference type="ARBA" id="ARBA00023157"/>
    </source>
</evidence>
<dbReference type="EnsemblMetazoa" id="SSS_2111s_mrna">
    <property type="protein sequence ID" value="KAF7496204.1"/>
    <property type="gene ID" value="SSS_2111"/>
</dbReference>
<reference evidence="10" key="1">
    <citation type="journal article" date="2020" name="PLoS Negl. Trop. Dis.">
        <title>High-quality nuclear genome for Sarcoptes scabiei-A critical resource for a neglected parasite.</title>
        <authorList>
            <person name="Korhonen P.K."/>
            <person name="Gasser R.B."/>
            <person name="Ma G."/>
            <person name="Wang T."/>
            <person name="Stroehlein A.J."/>
            <person name="Young N.D."/>
            <person name="Ang C.S."/>
            <person name="Fernando D.D."/>
            <person name="Lu H.C."/>
            <person name="Taylor S."/>
            <person name="Reynolds S.L."/>
            <person name="Mofiz E."/>
            <person name="Najaraj S.H."/>
            <person name="Gowda H."/>
            <person name="Madugundu A."/>
            <person name="Renuse S."/>
            <person name="Holt D."/>
            <person name="Pandey A."/>
            <person name="Papenfuss A.T."/>
            <person name="Fischer K."/>
        </authorList>
    </citation>
    <scope>NUCLEOTIDE SEQUENCE [LARGE SCALE GENOMIC DNA]</scope>
</reference>
<evidence type="ECO:0000256" key="5">
    <source>
        <dbReference type="SAM" id="Phobius"/>
    </source>
</evidence>
<keyword evidence="6" id="KW-0732">Signal</keyword>
<keyword evidence="1" id="KW-0645">Protease</keyword>
<keyword evidence="5" id="KW-0472">Membrane</keyword>
<dbReference type="Pfam" id="PF00089">
    <property type="entry name" value="Trypsin"/>
    <property type="match status" value="1"/>
</dbReference>
<dbReference type="PANTHER" id="PTHR24276">
    <property type="entry name" value="POLYSERASE-RELATED"/>
    <property type="match status" value="1"/>
</dbReference>
<reference evidence="8" key="2">
    <citation type="submission" date="2020-01" db="EMBL/GenBank/DDBJ databases">
        <authorList>
            <person name="Korhonen P.K.K."/>
            <person name="Guangxu M.G."/>
            <person name="Wang T.W."/>
            <person name="Stroehlein A.J.S."/>
            <person name="Young N.D."/>
            <person name="Ang C.-S.A."/>
            <person name="Fernando D.W.F."/>
            <person name="Lu H.L."/>
            <person name="Taylor S.T."/>
            <person name="Ehtesham M.E.M."/>
            <person name="Najaraj S.H.N."/>
            <person name="Harsha G.H.G."/>
            <person name="Madugundu A.M."/>
            <person name="Renuse S.R."/>
            <person name="Holt D.H."/>
            <person name="Pandey A.P."/>
            <person name="Papenfuss A.P."/>
            <person name="Gasser R.B.G."/>
            <person name="Fischer K.F."/>
        </authorList>
    </citation>
    <scope>NUCLEOTIDE SEQUENCE</scope>
    <source>
        <strain evidence="8">SSS_KF_BRIS2020</strain>
    </source>
</reference>
<keyword evidence="5" id="KW-1133">Transmembrane helix</keyword>
<keyword evidence="3" id="KW-0720">Serine protease</keyword>
<feature type="domain" description="Peptidase S1" evidence="7">
    <location>
        <begin position="28"/>
        <end position="246"/>
    </location>
</feature>
<keyword evidence="5" id="KW-0812">Transmembrane</keyword>
<dbReference type="GO" id="GO:0004252">
    <property type="term" value="F:serine-type endopeptidase activity"/>
    <property type="evidence" value="ECO:0007669"/>
    <property type="project" value="InterPro"/>
</dbReference>
<evidence type="ECO:0000259" key="7">
    <source>
        <dbReference type="PROSITE" id="PS50240"/>
    </source>
</evidence>
<dbReference type="EMBL" id="WVUK01000020">
    <property type="protein sequence ID" value="KAF7496204.1"/>
    <property type="molecule type" value="Genomic_DNA"/>
</dbReference>
<dbReference type="Proteomes" id="UP000070412">
    <property type="component" value="Unassembled WGS sequence"/>
</dbReference>
<dbReference type="PANTHER" id="PTHR24276:SF91">
    <property type="entry name" value="AT26814P-RELATED"/>
    <property type="match status" value="1"/>
</dbReference>
<sequence length="251" mass="27565">MTRLNNRIGWLLVVAIILLIYWQPSSSIRNGVRTRIYLVPYTVDLLMGPTICGGAILSSTFVVTAASCVQNKKKEEIMVHYGSANRTIGGYNTTVKNIFINVHYDNSTMHSNIALLETDEMTLDNLTSKAIELPLAQSDPPIGTWVLVSGWGGMTKESYSDVLRKAFFNVKDPDQCKTSTKTHTPTTSEEFCANTNVSLETGDEGDPAVHNARLVGLGSYPPSNPDYPSVFTRVGAFMGWIQSVIHKNGES</sequence>
<dbReference type="PROSITE" id="PS50240">
    <property type="entry name" value="TRYPSIN_DOM"/>
    <property type="match status" value="1"/>
</dbReference>
<dbReference type="Gene3D" id="2.40.10.10">
    <property type="entry name" value="Trypsin-like serine proteases"/>
    <property type="match status" value="1"/>
</dbReference>
<dbReference type="GO" id="GO:0006508">
    <property type="term" value="P:proteolysis"/>
    <property type="evidence" value="ECO:0007669"/>
    <property type="project" value="UniProtKB-KW"/>
</dbReference>
<dbReference type="InterPro" id="IPR050430">
    <property type="entry name" value="Peptidase_S1"/>
</dbReference>
<name>A0A834RFU3_SARSC</name>
<evidence type="ECO:0000313" key="8">
    <source>
        <dbReference type="EMBL" id="KAF7496204.1"/>
    </source>
</evidence>
<keyword evidence="2" id="KW-0378">Hydrolase</keyword>
<dbReference type="CDD" id="cd00190">
    <property type="entry name" value="Tryp_SPc"/>
    <property type="match status" value="1"/>
</dbReference>
<feature type="transmembrane region" description="Helical" evidence="5">
    <location>
        <begin position="46"/>
        <end position="69"/>
    </location>
</feature>
<organism evidence="8">
    <name type="scientific">Sarcoptes scabiei</name>
    <name type="common">Itch mite</name>
    <name type="synonym">Acarus scabiei</name>
    <dbReference type="NCBI Taxonomy" id="52283"/>
    <lineage>
        <taxon>Eukaryota</taxon>
        <taxon>Metazoa</taxon>
        <taxon>Ecdysozoa</taxon>
        <taxon>Arthropoda</taxon>
        <taxon>Chelicerata</taxon>
        <taxon>Arachnida</taxon>
        <taxon>Acari</taxon>
        <taxon>Acariformes</taxon>
        <taxon>Sarcoptiformes</taxon>
        <taxon>Astigmata</taxon>
        <taxon>Psoroptidia</taxon>
        <taxon>Sarcoptoidea</taxon>
        <taxon>Sarcoptidae</taxon>
        <taxon>Sarcoptinae</taxon>
        <taxon>Sarcoptes</taxon>
    </lineage>
</organism>
<gene>
    <name evidence="8" type="ORF">SSS_2111</name>
</gene>
<dbReference type="InterPro" id="IPR043504">
    <property type="entry name" value="Peptidase_S1_PA_chymotrypsin"/>
</dbReference>
<dbReference type="SMART" id="SM00020">
    <property type="entry name" value="Tryp_SPc"/>
    <property type="match status" value="1"/>
</dbReference>
<dbReference type="AlphaFoldDB" id="A0A834RFU3"/>
<dbReference type="InterPro" id="IPR001254">
    <property type="entry name" value="Trypsin_dom"/>
</dbReference>
<evidence type="ECO:0000313" key="9">
    <source>
        <dbReference type="EnsemblMetazoa" id="KAF7496204.1"/>
    </source>
</evidence>
<dbReference type="InterPro" id="IPR009003">
    <property type="entry name" value="Peptidase_S1_PA"/>
</dbReference>
<reference evidence="9" key="3">
    <citation type="submission" date="2022-06" db="UniProtKB">
        <authorList>
            <consortium name="EnsemblMetazoa"/>
        </authorList>
    </citation>
    <scope>IDENTIFICATION</scope>
</reference>